<keyword evidence="7 10" id="KW-1133">Transmembrane helix</keyword>
<evidence type="ECO:0000256" key="8">
    <source>
        <dbReference type="ARBA" id="ARBA00023008"/>
    </source>
</evidence>
<evidence type="ECO:0000256" key="7">
    <source>
        <dbReference type="ARBA" id="ARBA00022989"/>
    </source>
</evidence>
<evidence type="ECO:0000256" key="4">
    <source>
        <dbReference type="ARBA" id="ARBA00015384"/>
    </source>
</evidence>
<feature type="topological domain" description="Cytoplasmic" evidence="10">
    <location>
        <begin position="1"/>
        <end position="12"/>
    </location>
</feature>
<dbReference type="Proteomes" id="UP000298588">
    <property type="component" value="Chromosome"/>
</dbReference>
<dbReference type="PIRSF" id="PIRSF005413">
    <property type="entry name" value="COX11"/>
    <property type="match status" value="1"/>
</dbReference>
<reference evidence="11 12" key="1">
    <citation type="submission" date="2019-04" db="EMBL/GenBank/DDBJ databases">
        <title>Phreatobacter aquaticus sp. nov.</title>
        <authorList>
            <person name="Choi A."/>
            <person name="Baek K."/>
        </authorList>
    </citation>
    <scope>NUCLEOTIDE SEQUENCE [LARGE SCALE GENOMIC DNA]</scope>
    <source>
        <strain evidence="11 12">NMCR1094</strain>
    </source>
</reference>
<accession>A0A4D7QKX6</accession>
<feature type="topological domain" description="Periplasmic" evidence="10">
    <location>
        <begin position="36"/>
        <end position="198"/>
    </location>
</feature>
<evidence type="ECO:0000256" key="1">
    <source>
        <dbReference type="ARBA" id="ARBA00004007"/>
    </source>
</evidence>
<dbReference type="EMBL" id="CP039865">
    <property type="protein sequence ID" value="QCK86006.1"/>
    <property type="molecule type" value="Genomic_DNA"/>
</dbReference>
<keyword evidence="6 10" id="KW-0735">Signal-anchor</keyword>
<name>A0A4D7QKX6_9HYPH</name>
<evidence type="ECO:0000256" key="5">
    <source>
        <dbReference type="ARBA" id="ARBA00022692"/>
    </source>
</evidence>
<keyword evidence="8 10" id="KW-0186">Copper</keyword>
<keyword evidence="10" id="KW-0997">Cell inner membrane</keyword>
<dbReference type="PANTHER" id="PTHR21320:SF3">
    <property type="entry name" value="CYTOCHROME C OXIDASE ASSEMBLY PROTEIN COX11, MITOCHONDRIAL-RELATED"/>
    <property type="match status" value="1"/>
</dbReference>
<evidence type="ECO:0000256" key="9">
    <source>
        <dbReference type="ARBA" id="ARBA00023136"/>
    </source>
</evidence>
<dbReference type="GO" id="GO:0008535">
    <property type="term" value="P:respiratory chain complex IV assembly"/>
    <property type="evidence" value="ECO:0007669"/>
    <property type="project" value="UniProtKB-UniRule"/>
</dbReference>
<gene>
    <name evidence="10" type="primary">ctaG</name>
    <name evidence="11" type="ORF">E8L99_09680</name>
</gene>
<evidence type="ECO:0000256" key="6">
    <source>
        <dbReference type="ARBA" id="ARBA00022968"/>
    </source>
</evidence>
<dbReference type="Pfam" id="PF04442">
    <property type="entry name" value="CtaG_Cox11"/>
    <property type="match status" value="1"/>
</dbReference>
<comment type="similarity">
    <text evidence="3 10">Belongs to the COX11/CtaG family.</text>
</comment>
<proteinExistence type="inferred from homology"/>
<dbReference type="RefSeq" id="WP_137099338.1">
    <property type="nucleotide sequence ID" value="NZ_CP039865.1"/>
</dbReference>
<dbReference type="InterPro" id="IPR007533">
    <property type="entry name" value="Cyt_c_oxidase_assmbl_CtaG"/>
</dbReference>
<dbReference type="PANTHER" id="PTHR21320">
    <property type="entry name" value="CYTOCHROME C OXIDASE ASSEMBLY PROTEIN COX11-RELATED"/>
    <property type="match status" value="1"/>
</dbReference>
<keyword evidence="12" id="KW-1185">Reference proteome</keyword>
<evidence type="ECO:0000256" key="2">
    <source>
        <dbReference type="ARBA" id="ARBA00004382"/>
    </source>
</evidence>
<dbReference type="NCBIfam" id="NF003465">
    <property type="entry name" value="PRK05089.1"/>
    <property type="match status" value="1"/>
</dbReference>
<evidence type="ECO:0000256" key="10">
    <source>
        <dbReference type="HAMAP-Rule" id="MF_00155"/>
    </source>
</evidence>
<dbReference type="AlphaFoldDB" id="A0A4D7QKX6"/>
<dbReference type="SUPFAM" id="SSF110111">
    <property type="entry name" value="Ctag/Cox11"/>
    <property type="match status" value="1"/>
</dbReference>
<comment type="function">
    <text evidence="1 10">Exerts its effect at some terminal stage of cytochrome c oxidase synthesis, probably by being involved in the insertion of the copper B into subunit I.</text>
</comment>
<dbReference type="OrthoDB" id="9804841at2"/>
<organism evidence="11 12">
    <name type="scientific">Phreatobacter aquaticus</name>
    <dbReference type="NCBI Taxonomy" id="2570229"/>
    <lineage>
        <taxon>Bacteria</taxon>
        <taxon>Pseudomonadati</taxon>
        <taxon>Pseudomonadota</taxon>
        <taxon>Alphaproteobacteria</taxon>
        <taxon>Hyphomicrobiales</taxon>
        <taxon>Phreatobacteraceae</taxon>
        <taxon>Phreatobacter</taxon>
    </lineage>
</organism>
<dbReference type="Gene3D" id="2.60.370.10">
    <property type="entry name" value="Ctag/Cox11"/>
    <property type="match status" value="1"/>
</dbReference>
<sequence length="198" mass="22051">MSTETPTPRNWKRDVKVGLAAFGFGAAMFGAAFAAVPLYDMFCRVTGFGGRTMVAERPADRVIDHKVDIRFDANIASGLPWRFQAEAPRQAVRAGETHQMTYKVTNTSNQPVTALASYNVTPLATGRYFNKLQCFCFTEQTLEPGETREFTVVYFVDPAIIDDQEARSANTITLSYTFFRQNSPPRPLAQQSSSVRSN</sequence>
<keyword evidence="9 10" id="KW-0472">Membrane</keyword>
<evidence type="ECO:0000313" key="12">
    <source>
        <dbReference type="Proteomes" id="UP000298588"/>
    </source>
</evidence>
<comment type="subcellular location">
    <subcellularLocation>
        <location evidence="2 10">Cell inner membrane</location>
        <topology evidence="2 10">Single-pass type II membrane protein</topology>
        <orientation evidence="2 10">Periplasmic side</orientation>
    </subcellularLocation>
</comment>
<protein>
    <recommendedName>
        <fullName evidence="4 10">Cytochrome c oxidase assembly protein CtaG</fullName>
    </recommendedName>
</protein>
<dbReference type="InterPro" id="IPR023471">
    <property type="entry name" value="CtaG/Cox11_dom_sf"/>
</dbReference>
<keyword evidence="10" id="KW-1003">Cell membrane</keyword>
<keyword evidence="5 10" id="KW-0812">Transmembrane</keyword>
<dbReference type="GO" id="GO:0005886">
    <property type="term" value="C:plasma membrane"/>
    <property type="evidence" value="ECO:0007669"/>
    <property type="project" value="UniProtKB-SubCell"/>
</dbReference>
<evidence type="ECO:0000256" key="3">
    <source>
        <dbReference type="ARBA" id="ARBA00009620"/>
    </source>
</evidence>
<dbReference type="GO" id="GO:0005507">
    <property type="term" value="F:copper ion binding"/>
    <property type="evidence" value="ECO:0007669"/>
    <property type="project" value="InterPro"/>
</dbReference>
<dbReference type="KEGG" id="paqt:E8L99_09680"/>
<evidence type="ECO:0000313" key="11">
    <source>
        <dbReference type="EMBL" id="QCK86006.1"/>
    </source>
</evidence>
<dbReference type="HAMAP" id="MF_00155">
    <property type="entry name" value="CtaG"/>
    <property type="match status" value="1"/>
</dbReference>